<proteinExistence type="inferred from homology"/>
<evidence type="ECO:0000313" key="7">
    <source>
        <dbReference type="Proteomes" id="UP000777438"/>
    </source>
</evidence>
<dbReference type="AlphaFoldDB" id="A0A9P9ASB2"/>
<dbReference type="SUPFAM" id="SSF56801">
    <property type="entry name" value="Acetyl-CoA synthetase-like"/>
    <property type="match status" value="1"/>
</dbReference>
<dbReference type="PANTHER" id="PTHR24096">
    <property type="entry name" value="LONG-CHAIN-FATTY-ACID--COA LIGASE"/>
    <property type="match status" value="1"/>
</dbReference>
<dbReference type="Pfam" id="PF13193">
    <property type="entry name" value="AMP-binding_C"/>
    <property type="match status" value="1"/>
</dbReference>
<evidence type="ECO:0000313" key="6">
    <source>
        <dbReference type="EMBL" id="KAH6898112.1"/>
    </source>
</evidence>
<dbReference type="Gene3D" id="3.40.50.12780">
    <property type="entry name" value="N-terminal domain of ligase-like"/>
    <property type="match status" value="1"/>
</dbReference>
<comment type="caution">
    <text evidence="6">The sequence shown here is derived from an EMBL/GenBank/DDBJ whole genome shotgun (WGS) entry which is preliminary data.</text>
</comment>
<evidence type="ECO:0000256" key="3">
    <source>
        <dbReference type="SAM" id="Phobius"/>
    </source>
</evidence>
<organism evidence="6 7">
    <name type="scientific">Thelonectria olida</name>
    <dbReference type="NCBI Taxonomy" id="1576542"/>
    <lineage>
        <taxon>Eukaryota</taxon>
        <taxon>Fungi</taxon>
        <taxon>Dikarya</taxon>
        <taxon>Ascomycota</taxon>
        <taxon>Pezizomycotina</taxon>
        <taxon>Sordariomycetes</taxon>
        <taxon>Hypocreomycetidae</taxon>
        <taxon>Hypocreales</taxon>
        <taxon>Nectriaceae</taxon>
        <taxon>Thelonectria</taxon>
    </lineage>
</organism>
<gene>
    <name evidence="6" type="ORF">B0T10DRAFT_525508</name>
</gene>
<accession>A0A9P9ASB2</accession>
<dbReference type="InterPro" id="IPR045851">
    <property type="entry name" value="AMP-bd_C_sf"/>
</dbReference>
<feature type="domain" description="AMP-binding enzyme C-terminal" evidence="5">
    <location>
        <begin position="247"/>
        <end position="319"/>
    </location>
</feature>
<keyword evidence="3" id="KW-0812">Transmembrane</keyword>
<evidence type="ECO:0000256" key="1">
    <source>
        <dbReference type="ARBA" id="ARBA00006432"/>
    </source>
</evidence>
<dbReference type="InterPro" id="IPR000873">
    <property type="entry name" value="AMP-dep_synth/lig_dom"/>
</dbReference>
<keyword evidence="2 6" id="KW-0436">Ligase</keyword>
<comment type="similarity">
    <text evidence="1">Belongs to the ATP-dependent AMP-binding enzyme family.</text>
</comment>
<evidence type="ECO:0000259" key="5">
    <source>
        <dbReference type="Pfam" id="PF13193"/>
    </source>
</evidence>
<name>A0A9P9ASB2_9HYPO</name>
<feature type="domain" description="AMP-dependent synthetase/ligase" evidence="4">
    <location>
        <begin position="6"/>
        <end position="196"/>
    </location>
</feature>
<sequence>MTNVNSSGTSGKPKGLAFSHHNLIAQLLSIRAANPFLHNEHIPEAFLPSFSHIYGIVSAVLLLAWVGSYVQAMRKFNYMQYLRRCAAMKATVLRLVPAVAARMVKDPEVRRLDFGCAQAAMCSGAALSDDGGVLNGYGMSECKVTLLGETRTNKGASDGRPAAGVSVRIVDESVNDVEPGTDSECLVKGPTVFMEYKGNPSETQAAKTDGWLRSGDVVRADEDGYFYLTGRRKEPIKFKGNQIAPAELEAVLLLHPQVADAGVCGVKDKELDTELLLDEKREELLEEVREFVNARVASFKRLRERLVYMEALPKNTSGKLLRRHLTAKATEMRRGR</sequence>
<keyword evidence="3" id="KW-0472">Membrane</keyword>
<dbReference type="OrthoDB" id="1898221at2759"/>
<reference evidence="6 7" key="1">
    <citation type="journal article" date="2021" name="Nat. Commun.">
        <title>Genetic determinants of endophytism in the Arabidopsis root mycobiome.</title>
        <authorList>
            <person name="Mesny F."/>
            <person name="Miyauchi S."/>
            <person name="Thiergart T."/>
            <person name="Pickel B."/>
            <person name="Atanasova L."/>
            <person name="Karlsson M."/>
            <person name="Huettel B."/>
            <person name="Barry K.W."/>
            <person name="Haridas S."/>
            <person name="Chen C."/>
            <person name="Bauer D."/>
            <person name="Andreopoulos W."/>
            <person name="Pangilinan J."/>
            <person name="LaButti K."/>
            <person name="Riley R."/>
            <person name="Lipzen A."/>
            <person name="Clum A."/>
            <person name="Drula E."/>
            <person name="Henrissat B."/>
            <person name="Kohler A."/>
            <person name="Grigoriev I.V."/>
            <person name="Martin F.M."/>
            <person name="Hacquard S."/>
        </authorList>
    </citation>
    <scope>NUCLEOTIDE SEQUENCE [LARGE SCALE GENOMIC DNA]</scope>
    <source>
        <strain evidence="6 7">MPI-CAGE-CH-0241</strain>
    </source>
</reference>
<dbReference type="Proteomes" id="UP000777438">
    <property type="component" value="Unassembled WGS sequence"/>
</dbReference>
<evidence type="ECO:0000259" key="4">
    <source>
        <dbReference type="Pfam" id="PF00501"/>
    </source>
</evidence>
<dbReference type="Pfam" id="PF00501">
    <property type="entry name" value="AMP-binding"/>
    <property type="match status" value="1"/>
</dbReference>
<keyword evidence="3" id="KW-1133">Transmembrane helix</keyword>
<dbReference type="PANTHER" id="PTHR24096:SF149">
    <property type="entry name" value="AMP-BINDING DOMAIN-CONTAINING PROTEIN-RELATED"/>
    <property type="match status" value="1"/>
</dbReference>
<evidence type="ECO:0000256" key="2">
    <source>
        <dbReference type="ARBA" id="ARBA00022598"/>
    </source>
</evidence>
<dbReference type="InterPro" id="IPR025110">
    <property type="entry name" value="AMP-bd_C"/>
</dbReference>
<dbReference type="InterPro" id="IPR042099">
    <property type="entry name" value="ANL_N_sf"/>
</dbReference>
<dbReference type="Gene3D" id="3.30.300.30">
    <property type="match status" value="1"/>
</dbReference>
<dbReference type="GO" id="GO:0016405">
    <property type="term" value="F:CoA-ligase activity"/>
    <property type="evidence" value="ECO:0007669"/>
    <property type="project" value="TreeGrafter"/>
</dbReference>
<dbReference type="GO" id="GO:0019748">
    <property type="term" value="P:secondary metabolic process"/>
    <property type="evidence" value="ECO:0007669"/>
    <property type="project" value="TreeGrafter"/>
</dbReference>
<dbReference type="EMBL" id="JAGPYM010000002">
    <property type="protein sequence ID" value="KAH6898112.1"/>
    <property type="molecule type" value="Genomic_DNA"/>
</dbReference>
<keyword evidence="7" id="KW-1185">Reference proteome</keyword>
<protein>
    <submittedName>
        <fullName evidence="6">4-coumarate-CoA ligase</fullName>
    </submittedName>
</protein>
<feature type="transmembrane region" description="Helical" evidence="3">
    <location>
        <begin position="53"/>
        <end position="72"/>
    </location>
</feature>